<sequence length="269" mass="31409">TELEVEVIGIISDAHPKQRKAIAEVFPGVPHCLCHYHFYKYVFKVPKDLDSNLMTQTRKFLRGLYYLNKEKIYANQGKHWEPKFSFTKELLKILRALSNWKPRPKDPIFVGAELFSRLADVLDLLEGFLTKFDASGKQFEDENVIRRLYLKIKEYIGANQDKNRELETIKSYVSEIKNILDDEKASADNALEILENYCKKLEAFQLREDCGLVEAQFIEALTKYVETKGDLLFNYKRIEGAPKTNNLHELSFKQLKHLLRKIIGFRTAK</sequence>
<dbReference type="Pfam" id="PF10551">
    <property type="entry name" value="MULE"/>
    <property type="match status" value="1"/>
</dbReference>
<organism evidence="2">
    <name type="scientific">marine sediment metagenome</name>
    <dbReference type="NCBI Taxonomy" id="412755"/>
    <lineage>
        <taxon>unclassified sequences</taxon>
        <taxon>metagenomes</taxon>
        <taxon>ecological metagenomes</taxon>
    </lineage>
</organism>
<protein>
    <recommendedName>
        <fullName evidence="1">MULE transposase domain-containing protein</fullName>
    </recommendedName>
</protein>
<dbReference type="EMBL" id="BARW01021788">
    <property type="protein sequence ID" value="GAI91998.1"/>
    <property type="molecule type" value="Genomic_DNA"/>
</dbReference>
<feature type="non-terminal residue" evidence="2">
    <location>
        <position position="1"/>
    </location>
</feature>
<feature type="non-terminal residue" evidence="2">
    <location>
        <position position="269"/>
    </location>
</feature>
<dbReference type="InterPro" id="IPR018289">
    <property type="entry name" value="MULE_transposase_dom"/>
</dbReference>
<comment type="caution">
    <text evidence="2">The sequence shown here is derived from an EMBL/GenBank/DDBJ whole genome shotgun (WGS) entry which is preliminary data.</text>
</comment>
<accession>X1SGB8</accession>
<name>X1SGB8_9ZZZZ</name>
<reference evidence="2" key="1">
    <citation type="journal article" date="2014" name="Front. Microbiol.">
        <title>High frequency of phylogenetically diverse reductive dehalogenase-homologous genes in deep subseafloor sedimentary metagenomes.</title>
        <authorList>
            <person name="Kawai M."/>
            <person name="Futagami T."/>
            <person name="Toyoda A."/>
            <person name="Takaki Y."/>
            <person name="Nishi S."/>
            <person name="Hori S."/>
            <person name="Arai W."/>
            <person name="Tsubouchi T."/>
            <person name="Morono Y."/>
            <person name="Uchiyama I."/>
            <person name="Ito T."/>
            <person name="Fujiyama A."/>
            <person name="Inagaki F."/>
            <person name="Takami H."/>
        </authorList>
    </citation>
    <scope>NUCLEOTIDE SEQUENCE</scope>
    <source>
        <strain evidence="2">Expedition CK06-06</strain>
    </source>
</reference>
<feature type="domain" description="MULE transposase" evidence="1">
    <location>
        <begin position="9"/>
        <end position="40"/>
    </location>
</feature>
<dbReference type="AlphaFoldDB" id="X1SGB8"/>
<evidence type="ECO:0000259" key="1">
    <source>
        <dbReference type="Pfam" id="PF10551"/>
    </source>
</evidence>
<gene>
    <name evidence="2" type="ORF">S12H4_36538</name>
</gene>
<proteinExistence type="predicted"/>
<evidence type="ECO:0000313" key="2">
    <source>
        <dbReference type="EMBL" id="GAI91998.1"/>
    </source>
</evidence>